<organism evidence="4 5">
    <name type="scientific">Fistulifera solaris</name>
    <name type="common">Oleaginous diatom</name>
    <dbReference type="NCBI Taxonomy" id="1519565"/>
    <lineage>
        <taxon>Eukaryota</taxon>
        <taxon>Sar</taxon>
        <taxon>Stramenopiles</taxon>
        <taxon>Ochrophyta</taxon>
        <taxon>Bacillariophyta</taxon>
        <taxon>Bacillariophyceae</taxon>
        <taxon>Bacillariophycidae</taxon>
        <taxon>Naviculales</taxon>
        <taxon>Naviculaceae</taxon>
        <taxon>Fistulifera</taxon>
    </lineage>
</organism>
<dbReference type="GO" id="GO:0005737">
    <property type="term" value="C:cytoplasm"/>
    <property type="evidence" value="ECO:0007669"/>
    <property type="project" value="TreeGrafter"/>
</dbReference>
<proteinExistence type="inferred from homology"/>
<dbReference type="InterPro" id="IPR025286">
    <property type="entry name" value="MOFRL_assoc_dom"/>
</dbReference>
<gene>
    <name evidence="4" type="ORF">FisN_3Lh472</name>
</gene>
<dbReference type="OrthoDB" id="44918at2759"/>
<dbReference type="InterPro" id="IPR007835">
    <property type="entry name" value="MOFRL"/>
</dbReference>
<dbReference type="EMBL" id="BDSP01000016">
    <property type="protein sequence ID" value="GAX10270.1"/>
    <property type="molecule type" value="Genomic_DNA"/>
</dbReference>
<dbReference type="GO" id="GO:0008887">
    <property type="term" value="F:glycerate kinase activity"/>
    <property type="evidence" value="ECO:0007669"/>
    <property type="project" value="InterPro"/>
</dbReference>
<accession>A0A1Z5J8E9</accession>
<dbReference type="PANTHER" id="PTHR12227:SF0">
    <property type="entry name" value="GLYCERATE KINASE"/>
    <property type="match status" value="1"/>
</dbReference>
<dbReference type="Pfam" id="PF05161">
    <property type="entry name" value="MOFRL"/>
    <property type="match status" value="1"/>
</dbReference>
<evidence type="ECO:0000259" key="2">
    <source>
        <dbReference type="Pfam" id="PF05161"/>
    </source>
</evidence>
<feature type="domain" description="MOFRL-associated" evidence="3">
    <location>
        <begin position="43"/>
        <end position="293"/>
    </location>
</feature>
<evidence type="ECO:0000259" key="3">
    <source>
        <dbReference type="Pfam" id="PF13660"/>
    </source>
</evidence>
<reference evidence="4 5" key="1">
    <citation type="journal article" date="2015" name="Plant Cell">
        <title>Oil accumulation by the oleaginous diatom Fistulifera solaris as revealed by the genome and transcriptome.</title>
        <authorList>
            <person name="Tanaka T."/>
            <person name="Maeda Y."/>
            <person name="Veluchamy A."/>
            <person name="Tanaka M."/>
            <person name="Abida H."/>
            <person name="Marechal E."/>
            <person name="Bowler C."/>
            <person name="Muto M."/>
            <person name="Sunaga Y."/>
            <person name="Tanaka M."/>
            <person name="Yoshino T."/>
            <person name="Taniguchi T."/>
            <person name="Fukuda Y."/>
            <person name="Nemoto M."/>
            <person name="Matsumoto M."/>
            <person name="Wong P.S."/>
            <person name="Aburatani S."/>
            <person name="Fujibuchi W."/>
        </authorList>
    </citation>
    <scope>NUCLEOTIDE SEQUENCE [LARGE SCALE GENOMIC DNA]</scope>
    <source>
        <strain evidence="4 5">JPCC DA0580</strain>
    </source>
</reference>
<evidence type="ECO:0000313" key="5">
    <source>
        <dbReference type="Proteomes" id="UP000198406"/>
    </source>
</evidence>
<keyword evidence="5" id="KW-1185">Reference proteome</keyword>
<sequence>MVASFQHPRPFLLANPPRRFFYNLTSHLNSVPTATEIQMTHDIKTIIHAGIDAVSPVTAVQNHLTVTQGTILRVGMRDYNVQEYDQIILVAFGKASSAMATAVLDRLEEIDKECLPPLSGVVIVKDGHATRQEQVRLSARRIRVREASHPVPDQRSVDASNEILQLVQQQIGRTLLITCISGGGSALFCAPSHNLTLEDLQATNTALLQSGWNIQDMNVLRKRLDQGKGGRLAAAAYPGDVLSLILSDVLGDPLDLIASGPTVCDTSKWRDAWKLVQTLPPQTLPPRVERLLQKGVDGVIEDSPSEDHPVFQQCENILVGNNALAVDAAAKQAEVLGYYPIVLGTRFEGEATQVARFLVSMTQHAREGPDTNSFVTHFPVALILGGETTVSLPPNCMGKGGRNQELALQAAVLLQQFSLRNVVLASVGTDGTDGPTDAAATDYRHY</sequence>
<comment type="caution">
    <text evidence="4">The sequence shown here is derived from an EMBL/GenBank/DDBJ whole genome shotgun (WGS) entry which is preliminary data.</text>
</comment>
<dbReference type="PANTHER" id="PTHR12227">
    <property type="entry name" value="GLYCERATE KINASE"/>
    <property type="match status" value="1"/>
</dbReference>
<dbReference type="InterPro" id="IPR039760">
    <property type="entry name" value="MOFRL_protein"/>
</dbReference>
<feature type="domain" description="MOFRL" evidence="2">
    <location>
        <begin position="380"/>
        <end position="439"/>
    </location>
</feature>
<dbReference type="Proteomes" id="UP000198406">
    <property type="component" value="Unassembled WGS sequence"/>
</dbReference>
<dbReference type="InParanoid" id="A0A1Z5J8E9"/>
<protein>
    <recommendedName>
        <fullName evidence="6">Glycerate 2-kinase</fullName>
    </recommendedName>
</protein>
<dbReference type="Gene3D" id="3.40.50.10180">
    <property type="entry name" value="Glycerate kinase, MOFRL-like N-terminal domain"/>
    <property type="match status" value="1"/>
</dbReference>
<evidence type="ECO:0000313" key="4">
    <source>
        <dbReference type="EMBL" id="GAX10270.1"/>
    </source>
</evidence>
<evidence type="ECO:0008006" key="6">
    <source>
        <dbReference type="Google" id="ProtNLM"/>
    </source>
</evidence>
<evidence type="ECO:0000256" key="1">
    <source>
        <dbReference type="ARBA" id="ARBA00005393"/>
    </source>
</evidence>
<name>A0A1Z5J8E9_FISSO</name>
<dbReference type="InterPro" id="IPR037035">
    <property type="entry name" value="GK-like_C_sf"/>
</dbReference>
<dbReference type="Gene3D" id="3.40.1480.10">
    <property type="entry name" value="MOFRL domain"/>
    <property type="match status" value="1"/>
</dbReference>
<dbReference type="AlphaFoldDB" id="A0A1Z5J8E9"/>
<dbReference type="SUPFAM" id="SSF82544">
    <property type="entry name" value="GckA/TtuD-like"/>
    <property type="match status" value="1"/>
</dbReference>
<comment type="similarity">
    <text evidence="1">Belongs to the glycerate kinase type-2 family.</text>
</comment>
<dbReference type="InterPro" id="IPR038614">
    <property type="entry name" value="GK_N_sf"/>
</dbReference>
<dbReference type="Pfam" id="PF13660">
    <property type="entry name" value="DUF4147"/>
    <property type="match status" value="1"/>
</dbReference>